<dbReference type="InterPro" id="IPR009010">
    <property type="entry name" value="Asp_de-COase-like_dom_sf"/>
</dbReference>
<dbReference type="EMBL" id="JBHSON010000020">
    <property type="protein sequence ID" value="MFC5747234.1"/>
    <property type="molecule type" value="Genomic_DNA"/>
</dbReference>
<evidence type="ECO:0000256" key="1">
    <source>
        <dbReference type="ARBA" id="ARBA00010312"/>
    </source>
</evidence>
<dbReference type="Gene3D" id="2.20.25.90">
    <property type="entry name" value="ADC-like domains"/>
    <property type="match status" value="1"/>
</dbReference>
<dbReference type="Pfam" id="PF04879">
    <property type="entry name" value="Molybdop_Fe4S4"/>
    <property type="match status" value="1"/>
</dbReference>
<dbReference type="Pfam" id="PF01568">
    <property type="entry name" value="Molydop_binding"/>
    <property type="match status" value="1"/>
</dbReference>
<feature type="domain" description="4Fe-4S Mo/W bis-MGD-type" evidence="5">
    <location>
        <begin position="3"/>
        <end position="59"/>
    </location>
</feature>
<dbReference type="RefSeq" id="WP_378282850.1">
    <property type="nucleotide sequence ID" value="NZ_JBHSON010000020.1"/>
</dbReference>
<dbReference type="Proteomes" id="UP001596074">
    <property type="component" value="Unassembled WGS sequence"/>
</dbReference>
<keyword evidence="2" id="KW-0479">Metal-binding</keyword>
<dbReference type="Pfam" id="PF00384">
    <property type="entry name" value="Molybdopterin"/>
    <property type="match status" value="1"/>
</dbReference>
<dbReference type="InterPro" id="IPR006963">
    <property type="entry name" value="Mopterin_OxRdtase_4Fe-4S_dom"/>
</dbReference>
<dbReference type="SMART" id="SM00926">
    <property type="entry name" value="Molybdop_Fe4S4"/>
    <property type="match status" value="1"/>
</dbReference>
<protein>
    <submittedName>
        <fullName evidence="6">Molybdopterin-dependent oxidoreductase</fullName>
    </submittedName>
</protein>
<evidence type="ECO:0000256" key="3">
    <source>
        <dbReference type="ARBA" id="ARBA00023004"/>
    </source>
</evidence>
<dbReference type="Gene3D" id="3.40.228.10">
    <property type="entry name" value="Dimethylsulfoxide Reductase, domain 2"/>
    <property type="match status" value="1"/>
</dbReference>
<dbReference type="Gene3D" id="2.40.40.20">
    <property type="match status" value="1"/>
</dbReference>
<dbReference type="SUPFAM" id="SSF53706">
    <property type="entry name" value="Formate dehydrogenase/DMSO reductase, domains 1-3"/>
    <property type="match status" value="1"/>
</dbReference>
<sequence>MDEVRVHTYCRVCEPSCGLIATVEDGALRALEPDRDHPMSRGFACRKGLAGVDIHHDPDRLDHPAQRTGGRLVRRTWDEAIGAVAAGLSEVHRHHGPEAIGLYLGNPASFNSMIGIAPPELFQRLGVERVFSSATQDCSNKFAASTAMFGTSALHPLPDVRHTDVLLLLGSNWRVSKGSFISMPNAYRELTDAAARGARIWFVNPRDTESAGRRTGTTIPIRPDTDVYFLAALLCEIERTRGFPGELAEHGAHLDGLRAFVRRYPPERVAPVCGLDADLIARVAREFAEAPRAAAHMSTGVNMGRQGMLAYWLMTMLVFVTGNLDARGGNIAGREVYPAARKARGDLADDIVNGEFGTMRRGHLPGTLLADYVLHATEPIRALVVLAGNPLLSLPGEAALRRALSRLDLLVSIDLYPNATGEYAHWLLPAADQFEREDVNLSTLGMQQPGTFVHWTPRVSEPRFERREEWWMFARIAQEMGLPSPLDAPDPEQVRWGRVEHMLRAGGLTRERVTAGPRGVEVGPPEPGTLFERHVQTADGRVDCRPPSFDAAIDRCAKIFDELAAEEPATIKLISRRDARMHNSWYANLPHTKRGDRNRLAVNPADAARHGITDGALVEIRSEWGHTQAEAEIDPALRPGVVSMEHGWGLQPGLRLSREHPGVNVNALMPHGPGSYEPESNMARLTGIPVKLTVRDRNPAS</sequence>
<dbReference type="InterPro" id="IPR006656">
    <property type="entry name" value="Mopterin_OxRdtase"/>
</dbReference>
<evidence type="ECO:0000259" key="5">
    <source>
        <dbReference type="PROSITE" id="PS51669"/>
    </source>
</evidence>
<evidence type="ECO:0000256" key="4">
    <source>
        <dbReference type="ARBA" id="ARBA00023014"/>
    </source>
</evidence>
<dbReference type="SUPFAM" id="SSF50692">
    <property type="entry name" value="ADC-like"/>
    <property type="match status" value="1"/>
</dbReference>
<reference evidence="7" key="1">
    <citation type="journal article" date="2019" name="Int. J. Syst. Evol. Microbiol.">
        <title>The Global Catalogue of Microorganisms (GCM) 10K type strain sequencing project: providing services to taxonomists for standard genome sequencing and annotation.</title>
        <authorList>
            <consortium name="The Broad Institute Genomics Platform"/>
            <consortium name="The Broad Institute Genome Sequencing Center for Infectious Disease"/>
            <person name="Wu L."/>
            <person name="Ma J."/>
        </authorList>
    </citation>
    <scope>NUCLEOTIDE SEQUENCE [LARGE SCALE GENOMIC DNA]</scope>
    <source>
        <strain evidence="7">KCTC 42087</strain>
    </source>
</reference>
<dbReference type="PROSITE" id="PS51669">
    <property type="entry name" value="4FE4S_MOW_BIS_MGD"/>
    <property type="match status" value="1"/>
</dbReference>
<evidence type="ECO:0000256" key="2">
    <source>
        <dbReference type="ARBA" id="ARBA00022723"/>
    </source>
</evidence>
<organism evidence="6 7">
    <name type="scientific">Actinomadura rugatobispora</name>
    <dbReference type="NCBI Taxonomy" id="1994"/>
    <lineage>
        <taxon>Bacteria</taxon>
        <taxon>Bacillati</taxon>
        <taxon>Actinomycetota</taxon>
        <taxon>Actinomycetes</taxon>
        <taxon>Streptosporangiales</taxon>
        <taxon>Thermomonosporaceae</taxon>
        <taxon>Actinomadura</taxon>
    </lineage>
</organism>
<keyword evidence="3" id="KW-0408">Iron</keyword>
<name>A0ABW0ZZ97_9ACTN</name>
<accession>A0ABW0ZZ97</accession>
<evidence type="ECO:0000313" key="6">
    <source>
        <dbReference type="EMBL" id="MFC5747234.1"/>
    </source>
</evidence>
<dbReference type="Gene3D" id="3.40.50.740">
    <property type="match status" value="1"/>
</dbReference>
<dbReference type="PANTHER" id="PTHR43742">
    <property type="entry name" value="TRIMETHYLAMINE-N-OXIDE REDUCTASE"/>
    <property type="match status" value="1"/>
</dbReference>
<proteinExistence type="inferred from homology"/>
<evidence type="ECO:0000313" key="7">
    <source>
        <dbReference type="Proteomes" id="UP001596074"/>
    </source>
</evidence>
<comment type="similarity">
    <text evidence="1">Belongs to the prokaryotic molybdopterin-containing oxidoreductase family.</text>
</comment>
<keyword evidence="7" id="KW-1185">Reference proteome</keyword>
<comment type="caution">
    <text evidence="6">The sequence shown here is derived from an EMBL/GenBank/DDBJ whole genome shotgun (WGS) entry which is preliminary data.</text>
</comment>
<dbReference type="InterPro" id="IPR006657">
    <property type="entry name" value="MoPterin_dinucl-bd_dom"/>
</dbReference>
<keyword evidence="4" id="KW-0411">Iron-sulfur</keyword>
<dbReference type="InterPro" id="IPR050612">
    <property type="entry name" value="Prok_Mopterin_Oxidored"/>
</dbReference>
<gene>
    <name evidence="6" type="ORF">ACFPZN_16520</name>
</gene>